<evidence type="ECO:0000313" key="3">
    <source>
        <dbReference type="Proteomes" id="UP000198775"/>
    </source>
</evidence>
<accession>A0A1H8PZI0</accession>
<gene>
    <name evidence="2" type="ORF">SAMN05216388_10137</name>
</gene>
<dbReference type="AlphaFoldDB" id="A0A1H8PZI0"/>
<protein>
    <recommendedName>
        <fullName evidence="1">DUF8030 domain-containing protein</fullName>
    </recommendedName>
</protein>
<feature type="domain" description="DUF8030" evidence="1">
    <location>
        <begin position="58"/>
        <end position="133"/>
    </location>
</feature>
<sequence>MSIDETTARDDHVQLRFDQHGAPISPRIGDPDRTAPWSDLNCSIPNSLPETRQVSLAECVLVELEHEPVAVQLAFRDEWTLFFHAEFASGDQESEFVRHRLTSAAGQQTVAMPRADVRDQLLTYLGRSDSAGRGSLTVRPLSRL</sequence>
<dbReference type="Proteomes" id="UP000198775">
    <property type="component" value="Unassembled WGS sequence"/>
</dbReference>
<keyword evidence="3" id="KW-1185">Reference proteome</keyword>
<dbReference type="Pfam" id="PF26073">
    <property type="entry name" value="DUF8030"/>
    <property type="match status" value="1"/>
</dbReference>
<evidence type="ECO:0000313" key="2">
    <source>
        <dbReference type="EMBL" id="SEO47148.1"/>
    </source>
</evidence>
<dbReference type="InterPro" id="IPR058343">
    <property type="entry name" value="DUF8030"/>
</dbReference>
<organism evidence="2 3">
    <name type="scientific">Halorientalis persicus</name>
    <dbReference type="NCBI Taxonomy" id="1367881"/>
    <lineage>
        <taxon>Archaea</taxon>
        <taxon>Methanobacteriati</taxon>
        <taxon>Methanobacteriota</taxon>
        <taxon>Stenosarchaea group</taxon>
        <taxon>Halobacteria</taxon>
        <taxon>Halobacteriales</taxon>
        <taxon>Haloarculaceae</taxon>
        <taxon>Halorientalis</taxon>
    </lineage>
</organism>
<name>A0A1H8PZI0_9EURY</name>
<proteinExistence type="predicted"/>
<evidence type="ECO:0000259" key="1">
    <source>
        <dbReference type="Pfam" id="PF26073"/>
    </source>
</evidence>
<reference evidence="3" key="1">
    <citation type="submission" date="2016-10" db="EMBL/GenBank/DDBJ databases">
        <authorList>
            <person name="Varghese N."/>
            <person name="Submissions S."/>
        </authorList>
    </citation>
    <scope>NUCLEOTIDE SEQUENCE [LARGE SCALE GENOMIC DNA]</scope>
    <source>
        <strain evidence="3">IBRC-M 10043</strain>
    </source>
</reference>
<dbReference type="EMBL" id="FOCX01000013">
    <property type="protein sequence ID" value="SEO47148.1"/>
    <property type="molecule type" value="Genomic_DNA"/>
</dbReference>